<feature type="region of interest" description="Disordered" evidence="1">
    <location>
        <begin position="214"/>
        <end position="243"/>
    </location>
</feature>
<protein>
    <submittedName>
        <fullName evidence="3">Uncharacterized protein</fullName>
    </submittedName>
</protein>
<dbReference type="EMBL" id="MHCP01000025">
    <property type="protein sequence ID" value="OGY23374.1"/>
    <property type="molecule type" value="Genomic_DNA"/>
</dbReference>
<organism evidence="3 4">
    <name type="scientific">Candidatus Woykebacteria bacterium RBG_13_40_15</name>
    <dbReference type="NCBI Taxonomy" id="1802593"/>
    <lineage>
        <taxon>Bacteria</taxon>
        <taxon>Candidatus Woykeibacteriota</taxon>
    </lineage>
</organism>
<evidence type="ECO:0000313" key="3">
    <source>
        <dbReference type="EMBL" id="OGY23374.1"/>
    </source>
</evidence>
<accession>A0A1G1W6Y5</accession>
<keyword evidence="2" id="KW-1133">Transmembrane helix</keyword>
<feature type="compositionally biased region" description="Basic and acidic residues" evidence="1">
    <location>
        <begin position="24"/>
        <end position="35"/>
    </location>
</feature>
<feature type="compositionally biased region" description="Basic and acidic residues" evidence="1">
    <location>
        <begin position="232"/>
        <end position="243"/>
    </location>
</feature>
<dbReference type="AlphaFoldDB" id="A0A1G1W6Y5"/>
<sequence>MSLVRSKKTHCNNQAKKQTAKSGRGKETPVENDGTGKKEVSFLTVCLLCIVGLLVVILVLLGASLRNTKNERNAALAERDQAVAQVGWCSAIEQAILLPARAGLATEVFLADYCTEDVELHQEPVCGLYVQFLEELLETGAHNYQPPDLLPSWLAAKANTVLLGAATSDTVLVRSWEEKNRASWKLANIVRGTLPTLLTNLADMPLLPNEPTAILTPAPTPRPVATMGPAKPRQETQEVYHQK</sequence>
<name>A0A1G1W6Y5_9BACT</name>
<feature type="region of interest" description="Disordered" evidence="1">
    <location>
        <begin position="1"/>
        <end position="35"/>
    </location>
</feature>
<evidence type="ECO:0000256" key="1">
    <source>
        <dbReference type="SAM" id="MobiDB-lite"/>
    </source>
</evidence>
<gene>
    <name evidence="3" type="ORF">A2172_04055</name>
</gene>
<evidence type="ECO:0000256" key="2">
    <source>
        <dbReference type="SAM" id="Phobius"/>
    </source>
</evidence>
<reference evidence="3 4" key="1">
    <citation type="journal article" date="2016" name="Nat. Commun.">
        <title>Thousands of microbial genomes shed light on interconnected biogeochemical processes in an aquifer system.</title>
        <authorList>
            <person name="Anantharaman K."/>
            <person name="Brown C.T."/>
            <person name="Hug L.A."/>
            <person name="Sharon I."/>
            <person name="Castelle C.J."/>
            <person name="Probst A.J."/>
            <person name="Thomas B.C."/>
            <person name="Singh A."/>
            <person name="Wilkins M.J."/>
            <person name="Karaoz U."/>
            <person name="Brodie E.L."/>
            <person name="Williams K.H."/>
            <person name="Hubbard S.S."/>
            <person name="Banfield J.F."/>
        </authorList>
    </citation>
    <scope>NUCLEOTIDE SEQUENCE [LARGE SCALE GENOMIC DNA]</scope>
</reference>
<comment type="caution">
    <text evidence="3">The sequence shown here is derived from an EMBL/GenBank/DDBJ whole genome shotgun (WGS) entry which is preliminary data.</text>
</comment>
<dbReference type="STRING" id="1802593.A2172_04055"/>
<keyword evidence="2" id="KW-0812">Transmembrane</keyword>
<keyword evidence="2" id="KW-0472">Membrane</keyword>
<feature type="compositionally biased region" description="Basic residues" evidence="1">
    <location>
        <begin position="1"/>
        <end position="10"/>
    </location>
</feature>
<dbReference type="Proteomes" id="UP000176631">
    <property type="component" value="Unassembled WGS sequence"/>
</dbReference>
<evidence type="ECO:0000313" key="4">
    <source>
        <dbReference type="Proteomes" id="UP000176631"/>
    </source>
</evidence>
<feature type="compositionally biased region" description="Polar residues" evidence="1">
    <location>
        <begin position="11"/>
        <end position="21"/>
    </location>
</feature>
<feature type="transmembrane region" description="Helical" evidence="2">
    <location>
        <begin position="40"/>
        <end position="63"/>
    </location>
</feature>
<proteinExistence type="predicted"/>